<name>A0A239L7Z9_9ACTN</name>
<gene>
    <name evidence="2" type="ORF">SAMN05443665_102187</name>
</gene>
<proteinExistence type="predicted"/>
<feature type="transmembrane region" description="Helical" evidence="1">
    <location>
        <begin position="58"/>
        <end position="79"/>
    </location>
</feature>
<evidence type="ECO:0000256" key="1">
    <source>
        <dbReference type="SAM" id="Phobius"/>
    </source>
</evidence>
<dbReference type="AlphaFoldDB" id="A0A239L7Z9"/>
<reference evidence="2 3" key="1">
    <citation type="submission" date="2017-06" db="EMBL/GenBank/DDBJ databases">
        <authorList>
            <person name="Kim H.J."/>
            <person name="Triplett B.A."/>
        </authorList>
    </citation>
    <scope>NUCLEOTIDE SEQUENCE [LARGE SCALE GENOMIC DNA]</scope>
    <source>
        <strain evidence="2 3">DSM 44715</strain>
    </source>
</reference>
<accession>A0A239L7Z9</accession>
<feature type="transmembrane region" description="Helical" evidence="1">
    <location>
        <begin position="6"/>
        <end position="25"/>
    </location>
</feature>
<protein>
    <submittedName>
        <fullName evidence="2">Uncharacterized protein</fullName>
    </submittedName>
</protein>
<keyword evidence="3" id="KW-1185">Reference proteome</keyword>
<dbReference type="EMBL" id="FZOR01000021">
    <property type="protein sequence ID" value="SNT26736.1"/>
    <property type="molecule type" value="Genomic_DNA"/>
</dbReference>
<keyword evidence="1" id="KW-0812">Transmembrane</keyword>
<evidence type="ECO:0000313" key="3">
    <source>
        <dbReference type="Proteomes" id="UP000198318"/>
    </source>
</evidence>
<evidence type="ECO:0000313" key="2">
    <source>
        <dbReference type="EMBL" id="SNT26736.1"/>
    </source>
</evidence>
<dbReference type="Proteomes" id="UP000198318">
    <property type="component" value="Unassembled WGS sequence"/>
</dbReference>
<organism evidence="2 3">
    <name type="scientific">Actinomadura meyerae</name>
    <dbReference type="NCBI Taxonomy" id="240840"/>
    <lineage>
        <taxon>Bacteria</taxon>
        <taxon>Bacillati</taxon>
        <taxon>Actinomycetota</taxon>
        <taxon>Actinomycetes</taxon>
        <taxon>Streptosporangiales</taxon>
        <taxon>Thermomonosporaceae</taxon>
        <taxon>Actinomadura</taxon>
    </lineage>
</organism>
<keyword evidence="1" id="KW-1133">Transmembrane helix</keyword>
<feature type="transmembrane region" description="Helical" evidence="1">
    <location>
        <begin position="32"/>
        <end position="52"/>
    </location>
</feature>
<keyword evidence="1" id="KW-0472">Membrane</keyword>
<sequence>MELAVGVGLIVLGLICCGTCLFRAGRRRELEGLQYIAVSNVFMGVWLVMFALDKSDGAAGAVMLVSMVLGLGAGVLVLINTVRQARKDPFD</sequence>